<keyword evidence="2 6" id="KW-0808">Transferase</keyword>
<evidence type="ECO:0000256" key="4">
    <source>
        <dbReference type="ARBA" id="ARBA00022691"/>
    </source>
</evidence>
<dbReference type="NCBIfam" id="TIGR01983">
    <property type="entry name" value="UbiG"/>
    <property type="match status" value="1"/>
</dbReference>
<dbReference type="Gene3D" id="3.40.50.150">
    <property type="entry name" value="Vaccinia Virus protein VP39"/>
    <property type="match status" value="1"/>
</dbReference>
<dbReference type="GeneID" id="83686390"/>
<dbReference type="InterPro" id="IPR010233">
    <property type="entry name" value="UbiG_MeTrfase"/>
</dbReference>
<sequence length="253" mass="28869">MKKNPLEYYDVNADNWWIEGEVLNLSARLNKSRIDFFSNYIPTWQGVKVLDVGCGGGLACETLAKQKAIVSAIDLSLPSIKVAQAHARKNNLDIDYHWGIAENLPFAAKEFDVVLCCDVLEHVTDWKQVISEVHRVLKTNGLFLFDTINRNLKSRLIMIWLLEDILKQIPPGFHDWNKFIKPEGLTYTMESNGFINVVIKGFDLTGGMSFQTFINILFKGLNTKNKDKNSEPFPIEINEDTSVWYIGKAVRKD</sequence>
<dbReference type="GO" id="GO:0102208">
    <property type="term" value="F:2-polyprenyl-6-hydroxyphenol methylase activity"/>
    <property type="evidence" value="ECO:0007669"/>
    <property type="project" value="UniProtKB-EC"/>
</dbReference>
<dbReference type="PANTHER" id="PTHR43464:SF19">
    <property type="entry name" value="UBIQUINONE BIOSYNTHESIS O-METHYLTRANSFERASE, MITOCHONDRIAL"/>
    <property type="match status" value="1"/>
</dbReference>
<feature type="domain" description="Methyltransferase type 11" evidence="5">
    <location>
        <begin position="50"/>
        <end position="145"/>
    </location>
</feature>
<dbReference type="CDD" id="cd02440">
    <property type="entry name" value="AdoMet_MTases"/>
    <property type="match status" value="1"/>
</dbReference>
<reference evidence="6 7" key="1">
    <citation type="journal article" date="2023" name="J. Phycol.">
        <title>Chrysosporum ovalisporum is synonymous with the true-branching cyanobacterium Umezakia natans (Nostocales/Aphanizomenonaceae).</title>
        <authorList>
            <person name="McGregor G.B."/>
            <person name="Sendall B.C."/>
            <person name="Niiyama Y."/>
            <person name="Tuji A."/>
            <person name="Willis A."/>
        </authorList>
    </citation>
    <scope>NUCLEOTIDE SEQUENCE [LARGE SCALE GENOMIC DNA]</scope>
    <source>
        <strain evidence="6 7">FSS-43</strain>
    </source>
</reference>
<dbReference type="EC" id="2.1.1.222" evidence="6"/>
<evidence type="ECO:0000256" key="3">
    <source>
        <dbReference type="ARBA" id="ARBA00022688"/>
    </source>
</evidence>
<dbReference type="Proteomes" id="UP001159371">
    <property type="component" value="Unassembled WGS sequence"/>
</dbReference>
<dbReference type="InterPro" id="IPR029063">
    <property type="entry name" value="SAM-dependent_MTases_sf"/>
</dbReference>
<protein>
    <submittedName>
        <fullName evidence="6">Bifunctional 2-polyprenyl-6-hydroxyphenol methylase/3-demethylubiquinol 3-O-methyltransferase UbiG</fullName>
        <ecNumber evidence="6">2.1.1.222</ecNumber>
        <ecNumber evidence="6">2.1.1.64</ecNumber>
    </submittedName>
</protein>
<evidence type="ECO:0000259" key="5">
    <source>
        <dbReference type="Pfam" id="PF08241"/>
    </source>
</evidence>
<dbReference type="GO" id="GO:0061542">
    <property type="term" value="F:3-demethylubiquinol 3-O-methyltransferase activity"/>
    <property type="evidence" value="ECO:0007669"/>
    <property type="project" value="UniProtKB-EC"/>
</dbReference>
<dbReference type="PANTHER" id="PTHR43464">
    <property type="entry name" value="METHYLTRANSFERASE"/>
    <property type="match status" value="1"/>
</dbReference>
<comment type="caution">
    <text evidence="6">The sequence shown here is derived from an EMBL/GenBank/DDBJ whole genome shotgun (WGS) entry which is preliminary data.</text>
</comment>
<dbReference type="InterPro" id="IPR013216">
    <property type="entry name" value="Methyltransf_11"/>
</dbReference>
<dbReference type="EC" id="2.1.1.64" evidence="6"/>
<proteinExistence type="predicted"/>
<evidence type="ECO:0000256" key="2">
    <source>
        <dbReference type="ARBA" id="ARBA00022679"/>
    </source>
</evidence>
<accession>A0ABT6K0A1</accession>
<dbReference type="EMBL" id="JANQDO010000023">
    <property type="protein sequence ID" value="MDH6055784.1"/>
    <property type="molecule type" value="Genomic_DNA"/>
</dbReference>
<keyword evidence="7" id="KW-1185">Reference proteome</keyword>
<dbReference type="GO" id="GO:0032259">
    <property type="term" value="P:methylation"/>
    <property type="evidence" value="ECO:0007669"/>
    <property type="project" value="UniProtKB-KW"/>
</dbReference>
<organism evidence="6 7">
    <name type="scientific">Umezakia ovalisporum FSS-43</name>
    <dbReference type="NCBI Taxonomy" id="2740520"/>
    <lineage>
        <taxon>Bacteria</taxon>
        <taxon>Bacillati</taxon>
        <taxon>Cyanobacteriota</taxon>
        <taxon>Cyanophyceae</taxon>
        <taxon>Nostocales</taxon>
        <taxon>Nodulariaceae</taxon>
        <taxon>Umezakia</taxon>
    </lineage>
</organism>
<keyword evidence="4" id="KW-0949">S-adenosyl-L-methionine</keyword>
<evidence type="ECO:0000256" key="1">
    <source>
        <dbReference type="ARBA" id="ARBA00022603"/>
    </source>
</evidence>
<gene>
    <name evidence="6" type="primary">ubiG</name>
    <name evidence="6" type="ORF">NWP19_03015</name>
</gene>
<evidence type="ECO:0000313" key="6">
    <source>
        <dbReference type="EMBL" id="MDH6055784.1"/>
    </source>
</evidence>
<dbReference type="Pfam" id="PF08241">
    <property type="entry name" value="Methyltransf_11"/>
    <property type="match status" value="1"/>
</dbReference>
<dbReference type="SUPFAM" id="SSF53335">
    <property type="entry name" value="S-adenosyl-L-methionine-dependent methyltransferases"/>
    <property type="match status" value="1"/>
</dbReference>
<dbReference type="RefSeq" id="WP_280652140.1">
    <property type="nucleotide sequence ID" value="NZ_JANQDO010000023.1"/>
</dbReference>
<keyword evidence="1 6" id="KW-0489">Methyltransferase</keyword>
<name>A0ABT6K0A1_9CYAN</name>
<evidence type="ECO:0000313" key="7">
    <source>
        <dbReference type="Proteomes" id="UP001159371"/>
    </source>
</evidence>
<keyword evidence="3" id="KW-0831">Ubiquinone biosynthesis</keyword>